<name>A0A2P6RVC7_ROSCH</name>
<comment type="caution">
    <text evidence="1">The sequence shown here is derived from an EMBL/GenBank/DDBJ whole genome shotgun (WGS) entry which is preliminary data.</text>
</comment>
<evidence type="ECO:0000313" key="1">
    <source>
        <dbReference type="EMBL" id="PRQ50381.1"/>
    </source>
</evidence>
<evidence type="ECO:0000313" key="2">
    <source>
        <dbReference type="Proteomes" id="UP000238479"/>
    </source>
</evidence>
<gene>
    <name evidence="1" type="ORF">RchiOBHm_Chr2g0132551</name>
</gene>
<sequence>MSDNMESSNFEPFEHDSCAEAVTSIPDSSRVEGAVSPLLNVVFSEPQKSYTGMNLTTMRITPMGSNLTHLQARHNSFTATRLLLSAPFSNHYTKPSSTAIATHQALKFLSFSSQHQKQQCPNEKGMKPQFKAVDFKWIRRTRMLLLG</sequence>
<dbReference type="AlphaFoldDB" id="A0A2P6RVC7"/>
<organism evidence="1 2">
    <name type="scientific">Rosa chinensis</name>
    <name type="common">China rose</name>
    <dbReference type="NCBI Taxonomy" id="74649"/>
    <lineage>
        <taxon>Eukaryota</taxon>
        <taxon>Viridiplantae</taxon>
        <taxon>Streptophyta</taxon>
        <taxon>Embryophyta</taxon>
        <taxon>Tracheophyta</taxon>
        <taxon>Spermatophyta</taxon>
        <taxon>Magnoliopsida</taxon>
        <taxon>eudicotyledons</taxon>
        <taxon>Gunneridae</taxon>
        <taxon>Pentapetalae</taxon>
        <taxon>rosids</taxon>
        <taxon>fabids</taxon>
        <taxon>Rosales</taxon>
        <taxon>Rosaceae</taxon>
        <taxon>Rosoideae</taxon>
        <taxon>Rosoideae incertae sedis</taxon>
        <taxon>Rosa</taxon>
    </lineage>
</organism>
<dbReference type="Proteomes" id="UP000238479">
    <property type="component" value="Chromosome 2"/>
</dbReference>
<proteinExistence type="predicted"/>
<accession>A0A2P6RVC7</accession>
<protein>
    <submittedName>
        <fullName evidence="1">Uncharacterized protein</fullName>
    </submittedName>
</protein>
<dbReference type="Gramene" id="PRQ50381">
    <property type="protein sequence ID" value="PRQ50381"/>
    <property type="gene ID" value="RchiOBHm_Chr2g0132551"/>
</dbReference>
<reference evidence="1 2" key="1">
    <citation type="journal article" date="2018" name="Nat. Genet.">
        <title>The Rosa genome provides new insights in the design of modern roses.</title>
        <authorList>
            <person name="Bendahmane M."/>
        </authorList>
    </citation>
    <scope>NUCLEOTIDE SEQUENCE [LARGE SCALE GENOMIC DNA]</scope>
    <source>
        <strain evidence="2">cv. Old Blush</strain>
    </source>
</reference>
<dbReference type="EMBL" id="PDCK01000040">
    <property type="protein sequence ID" value="PRQ50381.1"/>
    <property type="molecule type" value="Genomic_DNA"/>
</dbReference>
<keyword evidence="2" id="KW-1185">Reference proteome</keyword>